<evidence type="ECO:0000256" key="2">
    <source>
        <dbReference type="ARBA" id="ARBA00007324"/>
    </source>
</evidence>
<comment type="function">
    <text evidence="8">Component of the signal peptidase complex (SPC) which catalyzes the cleavage of N-terminal signal sequences from nascent proteins as they are translocated into the lumen of the endoplasmic reticulum. Enhances the enzymatic activity of SPC and facilitates the interactions between different components of the translocation site.</text>
</comment>
<dbReference type="PANTHER" id="PTHR13085">
    <property type="entry name" value="MICROSOMAL SIGNAL PEPTIDASE 25 KDA SUBUNIT"/>
    <property type="match status" value="1"/>
</dbReference>
<keyword evidence="7 10" id="KW-0472">Membrane</keyword>
<dbReference type="PANTHER" id="PTHR13085:SF0">
    <property type="entry name" value="SIGNAL PEPTIDASE COMPLEX SUBUNIT 2"/>
    <property type="match status" value="1"/>
</dbReference>
<organism evidence="11 12">
    <name type="scientific">Schizothecium vesticola</name>
    <dbReference type="NCBI Taxonomy" id="314040"/>
    <lineage>
        <taxon>Eukaryota</taxon>
        <taxon>Fungi</taxon>
        <taxon>Dikarya</taxon>
        <taxon>Ascomycota</taxon>
        <taxon>Pezizomycotina</taxon>
        <taxon>Sordariomycetes</taxon>
        <taxon>Sordariomycetidae</taxon>
        <taxon>Sordariales</taxon>
        <taxon>Schizotheciaceae</taxon>
        <taxon>Schizothecium</taxon>
    </lineage>
</organism>
<name>A0AA40KA06_9PEZI</name>
<evidence type="ECO:0000256" key="10">
    <source>
        <dbReference type="SAM" id="Phobius"/>
    </source>
</evidence>
<reference evidence="11" key="1">
    <citation type="submission" date="2023-06" db="EMBL/GenBank/DDBJ databases">
        <title>Genome-scale phylogeny and comparative genomics of the fungal order Sordariales.</title>
        <authorList>
            <consortium name="Lawrence Berkeley National Laboratory"/>
            <person name="Hensen N."/>
            <person name="Bonometti L."/>
            <person name="Westerberg I."/>
            <person name="Brannstrom I.O."/>
            <person name="Guillou S."/>
            <person name="Cros-Aarteil S."/>
            <person name="Calhoun S."/>
            <person name="Haridas S."/>
            <person name="Kuo A."/>
            <person name="Mondo S."/>
            <person name="Pangilinan J."/>
            <person name="Riley R."/>
            <person name="LaButti K."/>
            <person name="Andreopoulos B."/>
            <person name="Lipzen A."/>
            <person name="Chen C."/>
            <person name="Yanf M."/>
            <person name="Daum C."/>
            <person name="Ng V."/>
            <person name="Clum A."/>
            <person name="Steindorff A."/>
            <person name="Ohm R."/>
            <person name="Martin F."/>
            <person name="Silar P."/>
            <person name="Natvig D."/>
            <person name="Lalanne C."/>
            <person name="Gautier V."/>
            <person name="Ament-velasquez S.L."/>
            <person name="Kruys A."/>
            <person name="Hutchinson M.I."/>
            <person name="Powell A.J."/>
            <person name="Barry K."/>
            <person name="Miller A.N."/>
            <person name="Grigoriev I.V."/>
            <person name="Debuchy R."/>
            <person name="Gladieux P."/>
            <person name="Thoren M.H."/>
            <person name="Johannesson H."/>
        </authorList>
    </citation>
    <scope>NUCLEOTIDE SEQUENCE</scope>
    <source>
        <strain evidence="11">SMH3187-1</strain>
    </source>
</reference>
<feature type="region of interest" description="Disordered" evidence="9">
    <location>
        <begin position="216"/>
        <end position="235"/>
    </location>
</feature>
<keyword evidence="12" id="KW-1185">Reference proteome</keyword>
<dbReference type="GO" id="GO:0045047">
    <property type="term" value="P:protein targeting to ER"/>
    <property type="evidence" value="ECO:0007669"/>
    <property type="project" value="TreeGrafter"/>
</dbReference>
<dbReference type="AlphaFoldDB" id="A0AA40KA06"/>
<dbReference type="GO" id="GO:0005787">
    <property type="term" value="C:signal peptidase complex"/>
    <property type="evidence" value="ECO:0007669"/>
    <property type="project" value="InterPro"/>
</dbReference>
<keyword evidence="4 10" id="KW-0812">Transmembrane</keyword>
<evidence type="ECO:0000256" key="5">
    <source>
        <dbReference type="ARBA" id="ARBA00022824"/>
    </source>
</evidence>
<comment type="subcellular location">
    <subcellularLocation>
        <location evidence="1">Endoplasmic reticulum membrane</location>
        <topology evidence="1">Multi-pass membrane protein</topology>
    </subcellularLocation>
</comment>
<comment type="caution">
    <text evidence="11">The sequence shown here is derived from an EMBL/GenBank/DDBJ whole genome shotgun (WGS) entry which is preliminary data.</text>
</comment>
<evidence type="ECO:0000256" key="7">
    <source>
        <dbReference type="ARBA" id="ARBA00023136"/>
    </source>
</evidence>
<evidence type="ECO:0000256" key="8">
    <source>
        <dbReference type="ARBA" id="ARBA00045608"/>
    </source>
</evidence>
<sequence length="235" mass="24866">MSQQEKISVYNLADLKNTTDDAIPNYLNSLGFTQSHTLSDVRLGLGYLALLTAAACFAWDYQLGFEATKLPTAAAVALYAVLNTALTVWIFFVERGAVYVGTSPDGRARVRLTSASVRGAVPEYRLTAEVSDAATGRVRETVEVRRGFNAWFDAAGRFVAAPFQVVLAGQVGVIGQADPKRREAAAAEGKGTTGRVVDESVSAGYTPEMLAALQGAEATGAEAEAGKKGGKRRKA</sequence>
<evidence type="ECO:0000313" key="12">
    <source>
        <dbReference type="Proteomes" id="UP001172155"/>
    </source>
</evidence>
<dbReference type="Pfam" id="PF06703">
    <property type="entry name" value="SPC25"/>
    <property type="match status" value="1"/>
</dbReference>
<evidence type="ECO:0000313" key="11">
    <source>
        <dbReference type="EMBL" id="KAK0751603.1"/>
    </source>
</evidence>
<dbReference type="InterPro" id="IPR009582">
    <property type="entry name" value="Spc2/SPCS2"/>
</dbReference>
<evidence type="ECO:0000256" key="1">
    <source>
        <dbReference type="ARBA" id="ARBA00004477"/>
    </source>
</evidence>
<evidence type="ECO:0000256" key="4">
    <source>
        <dbReference type="ARBA" id="ARBA00022692"/>
    </source>
</evidence>
<accession>A0AA40KA06</accession>
<evidence type="ECO:0000256" key="6">
    <source>
        <dbReference type="ARBA" id="ARBA00022989"/>
    </source>
</evidence>
<feature type="transmembrane region" description="Helical" evidence="10">
    <location>
        <begin position="43"/>
        <end position="61"/>
    </location>
</feature>
<evidence type="ECO:0000256" key="3">
    <source>
        <dbReference type="ARBA" id="ARBA00017057"/>
    </source>
</evidence>
<comment type="similarity">
    <text evidence="2">Belongs to the SPCS2 family.</text>
</comment>
<protein>
    <recommendedName>
        <fullName evidence="3">Signal peptidase complex subunit 2</fullName>
    </recommendedName>
</protein>
<dbReference type="Proteomes" id="UP001172155">
    <property type="component" value="Unassembled WGS sequence"/>
</dbReference>
<keyword evidence="5" id="KW-0256">Endoplasmic reticulum</keyword>
<gene>
    <name evidence="11" type="ORF">B0T18DRAFT_435907</name>
</gene>
<evidence type="ECO:0000256" key="9">
    <source>
        <dbReference type="SAM" id="MobiDB-lite"/>
    </source>
</evidence>
<keyword evidence="6 10" id="KW-1133">Transmembrane helix</keyword>
<dbReference type="GO" id="GO:0006465">
    <property type="term" value="P:signal peptide processing"/>
    <property type="evidence" value="ECO:0007669"/>
    <property type="project" value="InterPro"/>
</dbReference>
<dbReference type="EMBL" id="JAUKUD010000002">
    <property type="protein sequence ID" value="KAK0751603.1"/>
    <property type="molecule type" value="Genomic_DNA"/>
</dbReference>
<feature type="transmembrane region" description="Helical" evidence="10">
    <location>
        <begin position="73"/>
        <end position="93"/>
    </location>
</feature>
<proteinExistence type="inferred from homology"/>